<dbReference type="AlphaFoldDB" id="A0A7G2IU83"/>
<dbReference type="Proteomes" id="UP000019194">
    <property type="component" value="Unassembled WGS sequence"/>
</dbReference>
<sequence length="39" mass="4414">MRQKENRWRWLTSVNGYFGFDFAPWFISSGAAGIGCSGL</sequence>
<comment type="caution">
    <text evidence="1">The sequence shown here is derived from an EMBL/GenBank/DDBJ whole genome shotgun (WGS) entry which is preliminary data.</text>
</comment>
<evidence type="ECO:0000313" key="2">
    <source>
        <dbReference type="Proteomes" id="UP000019194"/>
    </source>
</evidence>
<evidence type="ECO:0000313" key="1">
    <source>
        <dbReference type="EMBL" id="CDL39821.1"/>
    </source>
</evidence>
<organism evidence="1 2">
    <name type="scientific">Citrobacter freundii</name>
    <dbReference type="NCBI Taxonomy" id="546"/>
    <lineage>
        <taxon>Bacteria</taxon>
        <taxon>Pseudomonadati</taxon>
        <taxon>Pseudomonadota</taxon>
        <taxon>Gammaproteobacteria</taxon>
        <taxon>Enterobacterales</taxon>
        <taxon>Enterobacteriaceae</taxon>
        <taxon>Citrobacter</taxon>
        <taxon>Citrobacter freundii complex</taxon>
    </lineage>
</organism>
<protein>
    <submittedName>
        <fullName evidence="1">Uncharacterized protein</fullName>
    </submittedName>
</protein>
<name>A0A7G2IU83_CITFR</name>
<dbReference type="EMBL" id="CBWP010000062">
    <property type="protein sequence ID" value="CDL39821.1"/>
    <property type="molecule type" value="Genomic_DNA"/>
</dbReference>
<reference evidence="1 2" key="1">
    <citation type="submission" date="2013-10" db="EMBL/GenBank/DDBJ databases">
        <title>Antibiotic resistance diversity of beta-lactamase producers in the General Hospital Vienna.</title>
        <authorList>
            <person name="Barisic I."/>
            <person name="Mitteregger D."/>
            <person name="Hirschl A.M."/>
            <person name="Noehammer C."/>
            <person name="Wiesinger-Mayr H."/>
        </authorList>
    </citation>
    <scope>NUCLEOTIDE SEQUENCE [LARGE SCALE GENOMIC DNA]</scope>
    <source>
        <strain evidence="1 2">ISC11</strain>
    </source>
</reference>
<proteinExistence type="predicted"/>
<accession>A0A7G2IU83</accession>